<protein>
    <submittedName>
        <fullName evidence="1">Uncharacterized protein</fullName>
    </submittedName>
</protein>
<comment type="caution">
    <text evidence="1">The sequence shown here is derived from an EMBL/GenBank/DDBJ whole genome shotgun (WGS) entry which is preliminary data.</text>
</comment>
<dbReference type="Pfam" id="PF19859">
    <property type="entry name" value="DUF6333"/>
    <property type="match status" value="1"/>
</dbReference>
<evidence type="ECO:0000313" key="2">
    <source>
        <dbReference type="Proteomes" id="UP000639606"/>
    </source>
</evidence>
<dbReference type="AlphaFoldDB" id="A0A918ASY3"/>
<reference evidence="1" key="1">
    <citation type="journal article" date="2014" name="Int. J. Syst. Evol. Microbiol.">
        <title>Complete genome sequence of Corynebacterium casei LMG S-19264T (=DSM 44701T), isolated from a smear-ripened cheese.</title>
        <authorList>
            <consortium name="US DOE Joint Genome Institute (JGI-PGF)"/>
            <person name="Walter F."/>
            <person name="Albersmeier A."/>
            <person name="Kalinowski J."/>
            <person name="Ruckert C."/>
        </authorList>
    </citation>
    <scope>NUCLEOTIDE SEQUENCE</scope>
    <source>
        <strain evidence="1">JCM 3313</strain>
    </source>
</reference>
<dbReference type="Proteomes" id="UP000639606">
    <property type="component" value="Unassembled WGS sequence"/>
</dbReference>
<reference evidence="1" key="2">
    <citation type="submission" date="2020-09" db="EMBL/GenBank/DDBJ databases">
        <authorList>
            <person name="Sun Q."/>
            <person name="Ohkuma M."/>
        </authorList>
    </citation>
    <scope>NUCLEOTIDE SEQUENCE</scope>
    <source>
        <strain evidence="1">JCM 3313</strain>
    </source>
</reference>
<sequence>MRSATAPDRGIGSGYCGGVIDDQEVNGYGNSTIAVVLPPFHPRSRSSPANFAPHDPARARAFAQSFPTVEAVLEELPLTNAIPRSPWTRTDLDVVFVGCWGGVTAVCDFALVDDGLDGAILWDVTSALAQRHPEARVVGSAHVDRGATHEETAVHLPGGLTLHTEGWSLADECYVDGDPHAIARELGLSAEALAEAGIDLDEEPLGVPWEHFGRQLLDPHDPWGFAELRMSAFRVRHTEKATYHMEEIWLGGD</sequence>
<dbReference type="EMBL" id="BMRG01000012">
    <property type="protein sequence ID" value="GGP71877.1"/>
    <property type="molecule type" value="Genomic_DNA"/>
</dbReference>
<gene>
    <name evidence="1" type="ORF">GCM10010185_51490</name>
</gene>
<proteinExistence type="predicted"/>
<keyword evidence="2" id="KW-1185">Reference proteome</keyword>
<accession>A0A918ASY3</accession>
<name>A0A918ASY3_9PSEU</name>
<evidence type="ECO:0000313" key="1">
    <source>
        <dbReference type="EMBL" id="GGP71877.1"/>
    </source>
</evidence>
<organism evidence="1 2">
    <name type="scientific">Saccharothrix coeruleofusca</name>
    <dbReference type="NCBI Taxonomy" id="33919"/>
    <lineage>
        <taxon>Bacteria</taxon>
        <taxon>Bacillati</taxon>
        <taxon>Actinomycetota</taxon>
        <taxon>Actinomycetes</taxon>
        <taxon>Pseudonocardiales</taxon>
        <taxon>Pseudonocardiaceae</taxon>
        <taxon>Saccharothrix</taxon>
    </lineage>
</organism>